<reference evidence="2" key="1">
    <citation type="journal article" date="2010" name="Science">
        <title>Plasticity of animal genome architecture unmasked by rapid evolution of a pelagic tunicate.</title>
        <authorList>
            <person name="Denoeud F."/>
            <person name="Henriet S."/>
            <person name="Mungpakdee S."/>
            <person name="Aury J.M."/>
            <person name="Da Silva C."/>
            <person name="Brinkmann H."/>
            <person name="Mikhaleva J."/>
            <person name="Olsen L.C."/>
            <person name="Jubin C."/>
            <person name="Canestro C."/>
            <person name="Bouquet J.M."/>
            <person name="Danks G."/>
            <person name="Poulain J."/>
            <person name="Campsteijn C."/>
            <person name="Adamski M."/>
            <person name="Cross I."/>
            <person name="Yadetie F."/>
            <person name="Muffato M."/>
            <person name="Louis A."/>
            <person name="Butcher S."/>
            <person name="Tsagkogeorga G."/>
            <person name="Konrad A."/>
            <person name="Singh S."/>
            <person name="Jensen M.F."/>
            <person name="Cong E.H."/>
            <person name="Eikeseth-Otteraa H."/>
            <person name="Noel B."/>
            <person name="Anthouard V."/>
            <person name="Porcel B.M."/>
            <person name="Kachouri-Lafond R."/>
            <person name="Nishino A."/>
            <person name="Ugolini M."/>
            <person name="Chourrout P."/>
            <person name="Nishida H."/>
            <person name="Aasland R."/>
            <person name="Huzurbazar S."/>
            <person name="Westhof E."/>
            <person name="Delsuc F."/>
            <person name="Lehrach H."/>
            <person name="Reinhardt R."/>
            <person name="Weissenbach J."/>
            <person name="Roy S.W."/>
            <person name="Artiguenave F."/>
            <person name="Postlethwait J.H."/>
            <person name="Manak J.R."/>
            <person name="Thompson E.M."/>
            <person name="Jaillon O."/>
            <person name="Du Pasquier L."/>
            <person name="Boudinot P."/>
            <person name="Liberles D.A."/>
            <person name="Volff J.N."/>
            <person name="Philippe H."/>
            <person name="Lenhard B."/>
            <person name="Roest Crollius H."/>
            <person name="Wincker P."/>
            <person name="Chourrout D."/>
        </authorList>
    </citation>
    <scope>NUCLEOTIDE SEQUENCE [LARGE SCALE GENOMIC DNA]</scope>
</reference>
<proteinExistence type="predicted"/>
<feature type="region of interest" description="Disordered" evidence="1">
    <location>
        <begin position="20"/>
        <end position="39"/>
    </location>
</feature>
<name>E4X9I2_OIKDI</name>
<dbReference type="EMBL" id="FN653030">
    <property type="protein sequence ID" value="CBY19111.1"/>
    <property type="molecule type" value="Genomic_DNA"/>
</dbReference>
<organism evidence="2">
    <name type="scientific">Oikopleura dioica</name>
    <name type="common">Tunicate</name>
    <dbReference type="NCBI Taxonomy" id="34765"/>
    <lineage>
        <taxon>Eukaryota</taxon>
        <taxon>Metazoa</taxon>
        <taxon>Chordata</taxon>
        <taxon>Tunicata</taxon>
        <taxon>Appendicularia</taxon>
        <taxon>Copelata</taxon>
        <taxon>Oikopleuridae</taxon>
        <taxon>Oikopleura</taxon>
    </lineage>
</organism>
<keyword evidence="3" id="KW-1185">Reference proteome</keyword>
<sequence>MSIQICTKVRKVARMYSEVGSMPRAKTRKSSPQRLRSSSPGMRLVSQVYHRDILWKRGDLVSVVEDNEEYVAQIRAVVLARLAMPGVIVRWLLPGPDKKWEIGPDHDLTIDLSCLKACGSPPAYLQQLEVLDLDDLQWTSLRLDTPR</sequence>
<evidence type="ECO:0000313" key="2">
    <source>
        <dbReference type="EMBL" id="CBY19111.1"/>
    </source>
</evidence>
<evidence type="ECO:0000313" key="3">
    <source>
        <dbReference type="Proteomes" id="UP000001307"/>
    </source>
</evidence>
<dbReference type="InParanoid" id="E4X9I2"/>
<protein>
    <submittedName>
        <fullName evidence="2">Uncharacterized protein</fullName>
    </submittedName>
</protein>
<evidence type="ECO:0000256" key="1">
    <source>
        <dbReference type="SAM" id="MobiDB-lite"/>
    </source>
</evidence>
<accession>E4X9I2</accession>
<dbReference type="AlphaFoldDB" id="E4X9I2"/>
<dbReference type="OrthoDB" id="9994231at2759"/>
<dbReference type="Proteomes" id="UP000001307">
    <property type="component" value="Unassembled WGS sequence"/>
</dbReference>
<gene>
    <name evidence="2" type="ORF">GSOID_T00004534001</name>
</gene>